<dbReference type="OrthoDB" id="5431540at2"/>
<reference evidence="1 2" key="1">
    <citation type="submission" date="2019-07" db="EMBL/GenBank/DDBJ databases">
        <title>Genomic Encyclopedia of Archaeal and Bacterial Type Strains, Phase II (KMG-II): from individual species to whole genera.</title>
        <authorList>
            <person name="Goeker M."/>
        </authorList>
    </citation>
    <scope>NUCLEOTIDE SEQUENCE [LARGE SCALE GENOMIC DNA]</scope>
    <source>
        <strain evidence="1 2">ATCC BAA-1854</strain>
    </source>
</reference>
<evidence type="ECO:0000313" key="2">
    <source>
        <dbReference type="Proteomes" id="UP000317010"/>
    </source>
</evidence>
<dbReference type="AlphaFoldDB" id="A0A562U0E4"/>
<name>A0A562U0E4_9SPHI</name>
<dbReference type="EMBL" id="VLLI01000007">
    <property type="protein sequence ID" value="TWI99331.1"/>
    <property type="molecule type" value="Genomic_DNA"/>
</dbReference>
<dbReference type="Proteomes" id="UP000317010">
    <property type="component" value="Unassembled WGS sequence"/>
</dbReference>
<dbReference type="Pfam" id="PF06037">
    <property type="entry name" value="DUF922"/>
    <property type="match status" value="1"/>
</dbReference>
<proteinExistence type="predicted"/>
<sequence>MMDLRVVRWVVTLFLGFAAFSGMAQPYRTLTADDFRGIPGSYGGEVVAYTNCSIDFKYQARREKNYYLLSFDIELTMNNNKSWIDKRQITSPAMLAEILRHEQGHYIIAYMEQQELLRAVTKTVFYADYQAQASAIFNRIDAKYKQLNHDYDEDTQHMVNRQQQQSWNAYFKKRLEYAPSVDDGR</sequence>
<evidence type="ECO:0000313" key="1">
    <source>
        <dbReference type="EMBL" id="TWI99331.1"/>
    </source>
</evidence>
<keyword evidence="2" id="KW-1185">Reference proteome</keyword>
<evidence type="ECO:0008006" key="3">
    <source>
        <dbReference type="Google" id="ProtNLM"/>
    </source>
</evidence>
<dbReference type="InterPro" id="IPR010321">
    <property type="entry name" value="DUF922"/>
</dbReference>
<gene>
    <name evidence="1" type="ORF">JN11_02648</name>
</gene>
<accession>A0A562U0E4</accession>
<protein>
    <recommendedName>
        <fullName evidence="3">Secreted Zn-dependent protease</fullName>
    </recommendedName>
</protein>
<dbReference type="RefSeq" id="WP_144913177.1">
    <property type="nucleotide sequence ID" value="NZ_VLLI01000007.1"/>
</dbReference>
<comment type="caution">
    <text evidence="1">The sequence shown here is derived from an EMBL/GenBank/DDBJ whole genome shotgun (WGS) entry which is preliminary data.</text>
</comment>
<organism evidence="1 2">
    <name type="scientific">Mucilaginibacter frigoritolerans</name>
    <dbReference type="NCBI Taxonomy" id="652788"/>
    <lineage>
        <taxon>Bacteria</taxon>
        <taxon>Pseudomonadati</taxon>
        <taxon>Bacteroidota</taxon>
        <taxon>Sphingobacteriia</taxon>
        <taxon>Sphingobacteriales</taxon>
        <taxon>Sphingobacteriaceae</taxon>
        <taxon>Mucilaginibacter</taxon>
    </lineage>
</organism>